<dbReference type="Gene3D" id="3.30.360.10">
    <property type="entry name" value="Dihydrodipicolinate Reductase, domain 2"/>
    <property type="match status" value="1"/>
</dbReference>
<dbReference type="AlphaFoldDB" id="A0AAW6T025"/>
<comment type="similarity">
    <text evidence="7">Belongs to the NAGSA dehydrogenase family. Type 1 subfamily.</text>
</comment>
<dbReference type="RefSeq" id="WP_280617594.1">
    <property type="nucleotide sequence ID" value="NZ_JAROYP010000010.1"/>
</dbReference>
<evidence type="ECO:0000256" key="7">
    <source>
        <dbReference type="HAMAP-Rule" id="MF_00150"/>
    </source>
</evidence>
<evidence type="ECO:0000256" key="2">
    <source>
        <dbReference type="ARBA" id="ARBA00022571"/>
    </source>
</evidence>
<keyword evidence="2 7" id="KW-0055">Arginine biosynthesis</keyword>
<name>A0AAW6T025_9BACI</name>
<dbReference type="GO" id="GO:0070401">
    <property type="term" value="F:NADP+ binding"/>
    <property type="evidence" value="ECO:0007669"/>
    <property type="project" value="InterPro"/>
</dbReference>
<dbReference type="Gene3D" id="3.40.50.720">
    <property type="entry name" value="NAD(P)-binding Rossmann-like Domain"/>
    <property type="match status" value="1"/>
</dbReference>
<feature type="domain" description="Semialdehyde dehydrogenase NAD-binding" evidence="9">
    <location>
        <begin position="5"/>
        <end position="144"/>
    </location>
</feature>
<dbReference type="Proteomes" id="UP001159179">
    <property type="component" value="Unassembled WGS sequence"/>
</dbReference>
<dbReference type="InterPro" id="IPR000706">
    <property type="entry name" value="AGPR_type-1"/>
</dbReference>
<comment type="caution">
    <text evidence="10">The sequence shown here is derived from an EMBL/GenBank/DDBJ whole genome shotgun (WGS) entry which is preliminary data.</text>
</comment>
<feature type="active site" evidence="7 8">
    <location>
        <position position="154"/>
    </location>
</feature>
<evidence type="ECO:0000256" key="5">
    <source>
        <dbReference type="ARBA" id="ARBA00023002"/>
    </source>
</evidence>
<dbReference type="InterPro" id="IPR050085">
    <property type="entry name" value="AGPR"/>
</dbReference>
<dbReference type="NCBIfam" id="TIGR01850">
    <property type="entry name" value="argC"/>
    <property type="match status" value="1"/>
</dbReference>
<protein>
    <recommendedName>
        <fullName evidence="7">N-acetyl-gamma-glutamyl-phosphate reductase</fullName>
        <shortName evidence="7">AGPR</shortName>
        <ecNumber evidence="7">1.2.1.38</ecNumber>
    </recommendedName>
    <alternativeName>
        <fullName evidence="7">N-acetyl-glutamate semialdehyde dehydrogenase</fullName>
        <shortName evidence="7">NAGSA dehydrogenase</shortName>
    </alternativeName>
</protein>
<dbReference type="InterPro" id="IPR036291">
    <property type="entry name" value="NAD(P)-bd_dom_sf"/>
</dbReference>
<dbReference type="CDD" id="cd23934">
    <property type="entry name" value="AGPR_1_C"/>
    <property type="match status" value="1"/>
</dbReference>
<comment type="function">
    <text evidence="7">Catalyzes the NADPH-dependent reduction of N-acetyl-5-glutamyl phosphate to yield N-acetyl-L-glutamate 5-semialdehyde.</text>
</comment>
<evidence type="ECO:0000313" key="11">
    <source>
        <dbReference type="Proteomes" id="UP001159179"/>
    </source>
</evidence>
<dbReference type="EC" id="1.2.1.38" evidence="7"/>
<dbReference type="FunFam" id="3.30.360.10:FF:000014">
    <property type="entry name" value="N-acetyl-gamma-glutamyl-phosphate reductase"/>
    <property type="match status" value="1"/>
</dbReference>
<dbReference type="GO" id="GO:0006526">
    <property type="term" value="P:L-arginine biosynthetic process"/>
    <property type="evidence" value="ECO:0007669"/>
    <property type="project" value="UniProtKB-UniRule"/>
</dbReference>
<organism evidence="10 11">
    <name type="scientific">Heyndrickxia oleronia</name>
    <dbReference type="NCBI Taxonomy" id="38875"/>
    <lineage>
        <taxon>Bacteria</taxon>
        <taxon>Bacillati</taxon>
        <taxon>Bacillota</taxon>
        <taxon>Bacilli</taxon>
        <taxon>Bacillales</taxon>
        <taxon>Bacillaceae</taxon>
        <taxon>Heyndrickxia</taxon>
    </lineage>
</organism>
<keyword evidence="5 7" id="KW-0560">Oxidoreductase</keyword>
<sequence length="350" mass="39192">MIVLKVGIVGANGYGGAELLRLLHHHPYIEIENVVSHSTKGTSLTEQYPHFNKINNMKLEDLNQIEINEEIDLLFFSTPSGVTKEILPYFLEKGKICIDLSGDYRLKDGQLYEKWYKKSPASSNYLQKAVYGLCEVNRKQLQFPEVKLIANPGCYPTATLLGLIPALKERLIDPDSIIIDAKSGVSGAGRSPSLGNLFAEINENMKAYKLGEHQHIPEIEQVLEEVYGEGVNISFTTHLIPMTRGIMCTMYANLTKEITTEEMTNRYRLAYKDEHFIRIYSPGESPATKNVSGSNFCDIGLKVDKRTNRLIIVSVIDNLVKGAAGQAIQNMNLINGWDERTGLEIVPLFP</sequence>
<dbReference type="SUPFAM" id="SSF55347">
    <property type="entry name" value="Glyceraldehyde-3-phosphate dehydrogenase-like, C-terminal domain"/>
    <property type="match status" value="1"/>
</dbReference>
<dbReference type="InterPro" id="IPR058924">
    <property type="entry name" value="AGPR_dimerisation_dom"/>
</dbReference>
<evidence type="ECO:0000256" key="6">
    <source>
        <dbReference type="ARBA" id="ARBA00050557"/>
    </source>
</evidence>
<proteinExistence type="inferred from homology"/>
<dbReference type="PANTHER" id="PTHR32338">
    <property type="entry name" value="N-ACETYL-GAMMA-GLUTAMYL-PHOSPHATE REDUCTASE, CHLOROPLASTIC-RELATED-RELATED"/>
    <property type="match status" value="1"/>
</dbReference>
<dbReference type="HAMAP" id="MF_00150">
    <property type="entry name" value="ArgC_type1"/>
    <property type="match status" value="1"/>
</dbReference>
<dbReference type="InterPro" id="IPR000534">
    <property type="entry name" value="Semialdehyde_DH_NAD-bd"/>
</dbReference>
<dbReference type="CDD" id="cd17895">
    <property type="entry name" value="AGPR_1_N"/>
    <property type="match status" value="1"/>
</dbReference>
<dbReference type="EMBL" id="JAROYP010000010">
    <property type="protein sequence ID" value="MDH5162629.1"/>
    <property type="molecule type" value="Genomic_DNA"/>
</dbReference>
<evidence type="ECO:0000256" key="3">
    <source>
        <dbReference type="ARBA" id="ARBA00022605"/>
    </source>
</evidence>
<accession>A0AAW6T025</accession>
<evidence type="ECO:0000256" key="1">
    <source>
        <dbReference type="ARBA" id="ARBA00004862"/>
    </source>
</evidence>
<dbReference type="GO" id="GO:0005737">
    <property type="term" value="C:cytoplasm"/>
    <property type="evidence" value="ECO:0007669"/>
    <property type="project" value="UniProtKB-SubCell"/>
</dbReference>
<evidence type="ECO:0000256" key="4">
    <source>
        <dbReference type="ARBA" id="ARBA00022857"/>
    </source>
</evidence>
<comment type="subcellular location">
    <subcellularLocation>
        <location evidence="7">Cytoplasm</location>
    </subcellularLocation>
</comment>
<dbReference type="Pfam" id="PF22698">
    <property type="entry name" value="Semialdhyde_dhC_1"/>
    <property type="match status" value="1"/>
</dbReference>
<comment type="catalytic activity">
    <reaction evidence="6 7">
        <text>N-acetyl-L-glutamate 5-semialdehyde + phosphate + NADP(+) = N-acetyl-L-glutamyl 5-phosphate + NADPH + H(+)</text>
        <dbReference type="Rhea" id="RHEA:21588"/>
        <dbReference type="ChEBI" id="CHEBI:15378"/>
        <dbReference type="ChEBI" id="CHEBI:29123"/>
        <dbReference type="ChEBI" id="CHEBI:43474"/>
        <dbReference type="ChEBI" id="CHEBI:57783"/>
        <dbReference type="ChEBI" id="CHEBI:57936"/>
        <dbReference type="ChEBI" id="CHEBI:58349"/>
        <dbReference type="EC" id="1.2.1.38"/>
    </reaction>
</comment>
<gene>
    <name evidence="7 10" type="primary">argC</name>
    <name evidence="10" type="ORF">P5X88_16975</name>
</gene>
<reference evidence="10" key="1">
    <citation type="submission" date="2023-03" db="EMBL/GenBank/DDBJ databases">
        <title>Bacterial isolates from washroom surfaces on a university campus.</title>
        <authorList>
            <person name="Holman D.B."/>
            <person name="Gzyl K.E."/>
            <person name="Taheri A.E."/>
        </authorList>
    </citation>
    <scope>NUCLEOTIDE SEQUENCE</scope>
    <source>
        <strain evidence="10">RD03</strain>
    </source>
</reference>
<evidence type="ECO:0000256" key="8">
    <source>
        <dbReference type="PROSITE-ProRule" id="PRU10010"/>
    </source>
</evidence>
<evidence type="ECO:0000259" key="9">
    <source>
        <dbReference type="SMART" id="SM00859"/>
    </source>
</evidence>
<dbReference type="SMART" id="SM00859">
    <property type="entry name" value="Semialdhyde_dh"/>
    <property type="match status" value="1"/>
</dbReference>
<keyword evidence="3 7" id="KW-0028">Amino-acid biosynthesis</keyword>
<comment type="pathway">
    <text evidence="1 7">Amino-acid biosynthesis; L-arginine biosynthesis; N(2)-acetyl-L-ornithine from L-glutamate: step 3/4.</text>
</comment>
<dbReference type="PANTHER" id="PTHR32338:SF10">
    <property type="entry name" value="N-ACETYL-GAMMA-GLUTAMYL-PHOSPHATE REDUCTASE, CHLOROPLASTIC-RELATED"/>
    <property type="match status" value="1"/>
</dbReference>
<dbReference type="GO" id="GO:0051287">
    <property type="term" value="F:NAD binding"/>
    <property type="evidence" value="ECO:0007669"/>
    <property type="project" value="InterPro"/>
</dbReference>
<dbReference type="SUPFAM" id="SSF51735">
    <property type="entry name" value="NAD(P)-binding Rossmann-fold domains"/>
    <property type="match status" value="1"/>
</dbReference>
<dbReference type="GO" id="GO:0003942">
    <property type="term" value="F:N-acetyl-gamma-glutamyl-phosphate reductase activity"/>
    <property type="evidence" value="ECO:0007669"/>
    <property type="project" value="UniProtKB-UniRule"/>
</dbReference>
<keyword evidence="4 7" id="KW-0521">NADP</keyword>
<dbReference type="PROSITE" id="PS01224">
    <property type="entry name" value="ARGC"/>
    <property type="match status" value="1"/>
</dbReference>
<dbReference type="InterPro" id="IPR023013">
    <property type="entry name" value="AGPR_AS"/>
</dbReference>
<dbReference type="Pfam" id="PF01118">
    <property type="entry name" value="Semialdhyde_dh"/>
    <property type="match status" value="1"/>
</dbReference>
<evidence type="ECO:0000313" key="10">
    <source>
        <dbReference type="EMBL" id="MDH5162629.1"/>
    </source>
</evidence>
<keyword evidence="7" id="KW-0963">Cytoplasm</keyword>